<dbReference type="InterPro" id="IPR036812">
    <property type="entry name" value="NAD(P)_OxRdtase_dom_sf"/>
</dbReference>
<evidence type="ECO:0000313" key="4">
    <source>
        <dbReference type="Proteomes" id="UP000308705"/>
    </source>
</evidence>
<dbReference type="AlphaFoldDB" id="A0A4U3M6A7"/>
<sequence length="304" mass="32337">MRFTRLGRDGPVISNIGLGTLALSGAYGSVDPGDALHLIGRALDAGVSIVDTADLYDDGQVERLIGRAVASRREEIVVCTRGSGTAQACEASLKRLDVDAIDVYYLRSPHRDAPVEESMSGLADLVRAGKVRHVGLSGGTLRQLREASAVHPVAALAVEYSLWGLRAQPGLLAEARRLGVSVVAARPVGRGFLTGRIRSAGQLTPGDWRRRDPRFHPAGLRRGLGPLRAVEDVAARLDLGAGRLALGWLLSQGDHVVPVPSTRDEVHLEMNLAASEVRLAPGVRDELSRIFPPGAADQSDSLLL</sequence>
<dbReference type="PANTHER" id="PTHR43625:SF40">
    <property type="entry name" value="ALDO-KETO REDUCTASE YAKC [NADP(+)]"/>
    <property type="match status" value="1"/>
</dbReference>
<evidence type="ECO:0000256" key="1">
    <source>
        <dbReference type="ARBA" id="ARBA00023002"/>
    </source>
</evidence>
<dbReference type="GO" id="GO:0016491">
    <property type="term" value="F:oxidoreductase activity"/>
    <property type="evidence" value="ECO:0007669"/>
    <property type="project" value="UniProtKB-KW"/>
</dbReference>
<dbReference type="InterPro" id="IPR023210">
    <property type="entry name" value="NADP_OxRdtase_dom"/>
</dbReference>
<evidence type="ECO:0000313" key="3">
    <source>
        <dbReference type="EMBL" id="TKK84020.1"/>
    </source>
</evidence>
<reference evidence="3 4" key="1">
    <citation type="submission" date="2019-04" db="EMBL/GenBank/DDBJ databases">
        <title>Herbidospora sp. NEAU-GS14.nov., a novel actinomycete isolated from soil.</title>
        <authorList>
            <person name="Han L."/>
        </authorList>
    </citation>
    <scope>NUCLEOTIDE SEQUENCE [LARGE SCALE GENOMIC DNA]</scope>
    <source>
        <strain evidence="3 4">NEAU-GS14</strain>
    </source>
</reference>
<keyword evidence="1" id="KW-0560">Oxidoreductase</keyword>
<proteinExistence type="predicted"/>
<name>A0A4U3M6A7_9ACTN</name>
<dbReference type="GO" id="GO:0005737">
    <property type="term" value="C:cytoplasm"/>
    <property type="evidence" value="ECO:0007669"/>
    <property type="project" value="TreeGrafter"/>
</dbReference>
<keyword evidence="4" id="KW-1185">Reference proteome</keyword>
<evidence type="ECO:0000259" key="2">
    <source>
        <dbReference type="Pfam" id="PF00248"/>
    </source>
</evidence>
<dbReference type="PANTHER" id="PTHR43625">
    <property type="entry name" value="AFLATOXIN B1 ALDEHYDE REDUCTASE"/>
    <property type="match status" value="1"/>
</dbReference>
<accession>A0A4U3M6A7</accession>
<dbReference type="SUPFAM" id="SSF51430">
    <property type="entry name" value="NAD(P)-linked oxidoreductase"/>
    <property type="match status" value="1"/>
</dbReference>
<dbReference type="EMBL" id="SZQA01000038">
    <property type="protein sequence ID" value="TKK84020.1"/>
    <property type="molecule type" value="Genomic_DNA"/>
</dbReference>
<feature type="domain" description="NADP-dependent oxidoreductase" evidence="2">
    <location>
        <begin position="15"/>
        <end position="280"/>
    </location>
</feature>
<dbReference type="Pfam" id="PF00248">
    <property type="entry name" value="Aldo_ket_red"/>
    <property type="match status" value="1"/>
</dbReference>
<comment type="caution">
    <text evidence="3">The sequence shown here is derived from an EMBL/GenBank/DDBJ whole genome shotgun (WGS) entry which is preliminary data.</text>
</comment>
<gene>
    <name evidence="3" type="ORF">FDA94_31300</name>
</gene>
<protein>
    <submittedName>
        <fullName evidence="3">Aldo/keto reductase</fullName>
    </submittedName>
</protein>
<dbReference type="OrthoDB" id="9768793at2"/>
<dbReference type="Proteomes" id="UP000308705">
    <property type="component" value="Unassembled WGS sequence"/>
</dbReference>
<dbReference type="Gene3D" id="3.20.20.100">
    <property type="entry name" value="NADP-dependent oxidoreductase domain"/>
    <property type="match status" value="1"/>
</dbReference>
<organism evidence="3 4">
    <name type="scientific">Herbidospora galbida</name>
    <dbReference type="NCBI Taxonomy" id="2575442"/>
    <lineage>
        <taxon>Bacteria</taxon>
        <taxon>Bacillati</taxon>
        <taxon>Actinomycetota</taxon>
        <taxon>Actinomycetes</taxon>
        <taxon>Streptosporangiales</taxon>
        <taxon>Streptosporangiaceae</taxon>
        <taxon>Herbidospora</taxon>
    </lineage>
</organism>
<dbReference type="InterPro" id="IPR050791">
    <property type="entry name" value="Aldo-Keto_reductase"/>
</dbReference>